<feature type="transmembrane region" description="Helical" evidence="1">
    <location>
        <begin position="9"/>
        <end position="27"/>
    </location>
</feature>
<protein>
    <recommendedName>
        <fullName evidence="4">FAR-17a/AIG1-like protein</fullName>
    </recommendedName>
</protein>
<keyword evidence="1" id="KW-0472">Membrane</keyword>
<dbReference type="STRING" id="1452487.AVW16_04740"/>
<evidence type="ECO:0008006" key="4">
    <source>
        <dbReference type="Google" id="ProtNLM"/>
    </source>
</evidence>
<dbReference type="OrthoDB" id="9809977at2"/>
<sequence>MKKNSTRDLFEVALLTAGWFALSTQLYHNVVDGLAHGVPWQSSLLNFFSYFTILTNLFLAASLTLPRFLPDMALSRFLEQPGVRSASLTYIVIVGAVYELLLRHLWSPSGLQWLADLLLHDVIPLGYFVYWIRYVPPARLRWRDALVWLIFPVGYFVYTMLRGSVFGHYPYPFFNVPQLGYDGVLLNAVFFAIGFFGTGALVVALDARVKAAQPARVEAGRDEAER</sequence>
<dbReference type="NCBIfam" id="NF038065">
    <property type="entry name" value="Pr6Pr"/>
    <property type="match status" value="1"/>
</dbReference>
<keyword evidence="1" id="KW-0812">Transmembrane</keyword>
<evidence type="ECO:0000313" key="2">
    <source>
        <dbReference type="EMBL" id="KZE35096.1"/>
    </source>
</evidence>
<feature type="transmembrane region" description="Helical" evidence="1">
    <location>
        <begin position="47"/>
        <end position="69"/>
    </location>
</feature>
<accession>A0A163DP92</accession>
<keyword evidence="3" id="KW-1185">Reference proteome</keyword>
<feature type="transmembrane region" description="Helical" evidence="1">
    <location>
        <begin position="113"/>
        <end position="133"/>
    </location>
</feature>
<gene>
    <name evidence="2" type="ORF">AVW16_04740</name>
</gene>
<organism evidence="2 3">
    <name type="scientific">Crenobacter luteus</name>
    <dbReference type="NCBI Taxonomy" id="1452487"/>
    <lineage>
        <taxon>Bacteria</taxon>
        <taxon>Pseudomonadati</taxon>
        <taxon>Pseudomonadota</taxon>
        <taxon>Betaproteobacteria</taxon>
        <taxon>Neisseriales</taxon>
        <taxon>Neisseriaceae</taxon>
        <taxon>Crenobacter</taxon>
    </lineage>
</organism>
<reference evidence="3" key="1">
    <citation type="submission" date="2016-01" db="EMBL/GenBank/DDBJ databases">
        <title>Draft genome of Chromobacterium sp. F49.</title>
        <authorList>
            <person name="Hong K.W."/>
        </authorList>
    </citation>
    <scope>NUCLEOTIDE SEQUENCE [LARGE SCALE GENOMIC DNA]</scope>
    <source>
        <strain evidence="3">CN10</strain>
    </source>
</reference>
<feature type="transmembrane region" description="Helical" evidence="1">
    <location>
        <begin position="81"/>
        <end position="101"/>
    </location>
</feature>
<feature type="transmembrane region" description="Helical" evidence="1">
    <location>
        <begin position="185"/>
        <end position="205"/>
    </location>
</feature>
<proteinExistence type="predicted"/>
<keyword evidence="1" id="KW-1133">Transmembrane helix</keyword>
<evidence type="ECO:0000313" key="3">
    <source>
        <dbReference type="Proteomes" id="UP000076625"/>
    </source>
</evidence>
<dbReference type="AlphaFoldDB" id="A0A163DP92"/>
<feature type="transmembrane region" description="Helical" evidence="1">
    <location>
        <begin position="145"/>
        <end position="165"/>
    </location>
</feature>
<dbReference type="EMBL" id="LQQU01000003">
    <property type="protein sequence ID" value="KZE35096.1"/>
    <property type="molecule type" value="Genomic_DNA"/>
</dbReference>
<dbReference type="RefSeq" id="WP_066609517.1">
    <property type="nucleotide sequence ID" value="NZ_LQQU01000003.1"/>
</dbReference>
<comment type="caution">
    <text evidence="2">The sequence shown here is derived from an EMBL/GenBank/DDBJ whole genome shotgun (WGS) entry which is preliminary data.</text>
</comment>
<name>A0A163DP92_9NEIS</name>
<dbReference type="InterPro" id="IPR049713">
    <property type="entry name" value="Pr6Pr-like"/>
</dbReference>
<dbReference type="Proteomes" id="UP000076625">
    <property type="component" value="Unassembled WGS sequence"/>
</dbReference>
<evidence type="ECO:0000256" key="1">
    <source>
        <dbReference type="SAM" id="Phobius"/>
    </source>
</evidence>